<reference evidence="2" key="1">
    <citation type="submission" date="2021-05" db="EMBL/GenBank/DDBJ databases">
        <authorList>
            <person name="Pietrasiak N."/>
            <person name="Ward R."/>
            <person name="Stajich J.E."/>
            <person name="Kurbessoian T."/>
        </authorList>
    </citation>
    <scope>NUCLEOTIDE SEQUENCE</scope>
    <source>
        <strain evidence="2">GSE-NOS-MK-12-04C</strain>
    </source>
</reference>
<dbReference type="AlphaFoldDB" id="A0A951QTM8"/>
<dbReference type="NCBIfam" id="TIGR02243">
    <property type="entry name" value="putative baseplate assembly protein"/>
    <property type="match status" value="1"/>
</dbReference>
<dbReference type="EMBL" id="JAHHGZ010000035">
    <property type="protein sequence ID" value="MBW4670823.1"/>
    <property type="molecule type" value="Genomic_DNA"/>
</dbReference>
<feature type="compositionally biased region" description="Polar residues" evidence="1">
    <location>
        <begin position="1"/>
        <end position="14"/>
    </location>
</feature>
<feature type="compositionally biased region" description="Basic and acidic residues" evidence="1">
    <location>
        <begin position="15"/>
        <end position="28"/>
    </location>
</feature>
<evidence type="ECO:0000313" key="2">
    <source>
        <dbReference type="EMBL" id="MBW4670823.1"/>
    </source>
</evidence>
<feature type="region of interest" description="Disordered" evidence="1">
    <location>
        <begin position="1"/>
        <end position="28"/>
    </location>
</feature>
<gene>
    <name evidence="2" type="ORF">KME60_26215</name>
</gene>
<evidence type="ECO:0000256" key="1">
    <source>
        <dbReference type="SAM" id="MobiDB-lite"/>
    </source>
</evidence>
<protein>
    <submittedName>
        <fullName evidence="2">Baseplate assembly protein</fullName>
    </submittedName>
</protein>
<comment type="caution">
    <text evidence="2">The sequence shown here is derived from an EMBL/GenBank/DDBJ whole genome shotgun (WGS) entry which is preliminary data.</text>
</comment>
<reference evidence="2" key="2">
    <citation type="journal article" date="2022" name="Microbiol. Resour. Announc.">
        <title>Metagenome Sequencing to Explore Phylogenomics of Terrestrial Cyanobacteria.</title>
        <authorList>
            <person name="Ward R.D."/>
            <person name="Stajich J.E."/>
            <person name="Johansen J.R."/>
            <person name="Huntemann M."/>
            <person name="Clum A."/>
            <person name="Foster B."/>
            <person name="Foster B."/>
            <person name="Roux S."/>
            <person name="Palaniappan K."/>
            <person name="Varghese N."/>
            <person name="Mukherjee S."/>
            <person name="Reddy T.B.K."/>
            <person name="Daum C."/>
            <person name="Copeland A."/>
            <person name="Chen I.A."/>
            <person name="Ivanova N.N."/>
            <person name="Kyrpides N.C."/>
            <person name="Shapiro N."/>
            <person name="Eloe-Fadrosh E.A."/>
            <person name="Pietrasiak N."/>
        </authorList>
    </citation>
    <scope>NUCLEOTIDE SEQUENCE</scope>
    <source>
        <strain evidence="2">GSE-NOS-MK-12-04C</strain>
    </source>
</reference>
<name>A0A951QTM8_9CYAN</name>
<organism evidence="2 3">
    <name type="scientific">Cyanomargarita calcarea GSE-NOS-MK-12-04C</name>
    <dbReference type="NCBI Taxonomy" id="2839659"/>
    <lineage>
        <taxon>Bacteria</taxon>
        <taxon>Bacillati</taxon>
        <taxon>Cyanobacteriota</taxon>
        <taxon>Cyanophyceae</taxon>
        <taxon>Nostocales</taxon>
        <taxon>Cyanomargaritaceae</taxon>
        <taxon>Cyanomargarita</taxon>
    </lineage>
</organism>
<sequence length="845" mass="94511">MATQYRKISSQIGSEQRREKVRNTKGADGKPVVNGIDFLEVSKNQTILSVHFIHNLPGEDDAVLPQPKNFLSKENVVIQGGALLQSLFVESVTSFGNILTVKVSDTGDIGRAGIFGASTYIFRLVNSEVRSQPPDGFDPQLSLIEFSFQVDEGSEFDCKSDSDLPEEKPPTPPVIDYLAKDYASFRQLMLDRLTITMPDWRSRNPSDIGVMLVELLADAGDRLSYYQDAVATEAYLGTARQRVSIRRHARLLDYPMHDGCNARTWVTLQVNDKGDTKKLLGASENRRGTRFFTLADGRPLQEGETLLQRGVQVFEAMHDITLYKAHNAIRFYTWGNDEDLLAYCLPQGATQATLEDRNSTVRGSLKVGDVLIFEEVKGPNTGNPSDANPRHRHAVRLTDVRGYEDPLLKQDVVEIQWAQEDALPFTLWICTIVDDKLKANVSVARGNVVLVDCGCTVEELLSEVPLQDRYRPRLQQGPLTQQGYVRLNVGELYKKRLAPLPQGRQYTFDPTSPASQAFSWDMGNVQPQIWLQQQDDSGAYWYPQRDLLNSDRFAREFVVETEDDGRAYLRFGDSVLGKRPEAGTQFKATYRIGSGSLGNVGAEAIATIQPDLQNLIIKVRNPLPAKGGVDPEPIEQVQLYAPQAFRTQKRAVTESDYAAIAQLFPGVRKAVATRRWTGSWYTIFITVDREGGLPVDDEFKEKLSTFLERFRLAGVDMKIEAPIFIPLDIALTVNVATDYFRSDIKEELLTILGNKVLIDGKLGFFHPDNFTFGQPVYLSQIIASAMQVTGVTAVEVKRFQRLGQPPCNELQTGQISFERLEIAVLDNDPNAPRNGKIFLEMKGGV</sequence>
<accession>A0A951QTM8</accession>
<dbReference type="InterPro" id="IPR011749">
    <property type="entry name" value="CHP02243"/>
</dbReference>
<dbReference type="Proteomes" id="UP000729701">
    <property type="component" value="Unassembled WGS sequence"/>
</dbReference>
<proteinExistence type="predicted"/>
<dbReference type="Gene3D" id="3.30.300.200">
    <property type="match status" value="1"/>
</dbReference>
<evidence type="ECO:0000313" key="3">
    <source>
        <dbReference type="Proteomes" id="UP000729701"/>
    </source>
</evidence>